<organism evidence="2">
    <name type="scientific">Spironucleus salmonicida</name>
    <dbReference type="NCBI Taxonomy" id="348837"/>
    <lineage>
        <taxon>Eukaryota</taxon>
        <taxon>Metamonada</taxon>
        <taxon>Diplomonadida</taxon>
        <taxon>Hexamitidae</taxon>
        <taxon>Hexamitinae</taxon>
        <taxon>Spironucleus</taxon>
    </lineage>
</organism>
<gene>
    <name evidence="2" type="ORF">SS50377_18114</name>
</gene>
<proteinExistence type="predicted"/>
<accession>V6LCZ5</accession>
<feature type="region of interest" description="Disordered" evidence="1">
    <location>
        <begin position="73"/>
        <end position="104"/>
    </location>
</feature>
<name>V6LCZ5_9EUKA</name>
<evidence type="ECO:0000313" key="2">
    <source>
        <dbReference type="EMBL" id="EST42327.1"/>
    </source>
</evidence>
<protein>
    <submittedName>
        <fullName evidence="2">Uncharacterized protein</fullName>
    </submittedName>
</protein>
<dbReference type="AlphaFoldDB" id="V6LCZ5"/>
<reference evidence="2" key="1">
    <citation type="journal article" date="2014" name="PLoS Genet.">
        <title>The Genome of Spironucleus salmonicida Highlights a Fish Pathogen Adapted to Fluctuating Environments.</title>
        <authorList>
            <person name="Xu F."/>
            <person name="Jerlstrom-Hultqvist J."/>
            <person name="Einarsson E."/>
            <person name="Astvaldsson A."/>
            <person name="Svard S.G."/>
            <person name="Andersson J.O."/>
        </authorList>
    </citation>
    <scope>NUCLEOTIDE SEQUENCE</scope>
</reference>
<dbReference type="VEuPathDB" id="GiardiaDB:SS50377_26075"/>
<evidence type="ECO:0000256" key="1">
    <source>
        <dbReference type="SAM" id="MobiDB-lite"/>
    </source>
</evidence>
<sequence length="143" mass="16457">MELDYPIQPQLNFILYAKPGIQSQIRHLNAKSSWLCSSTSKQRAIQNLINQHYQIAPNFSLFSTIQRHSKSCLWSGKRPSQNERSAQRSDHATKQRPVSAGYPQSVLTARGTRERLRPMVQAYQNAEIRADFVVYGAAKRRRK</sequence>
<dbReference type="EMBL" id="KI546164">
    <property type="protein sequence ID" value="EST42327.1"/>
    <property type="molecule type" value="Genomic_DNA"/>
</dbReference>